<gene>
    <name evidence="2" type="ORF">AVEN_264511_1</name>
</gene>
<evidence type="ECO:0000313" key="2">
    <source>
        <dbReference type="EMBL" id="GBM86261.1"/>
    </source>
</evidence>
<feature type="transmembrane region" description="Helical" evidence="1">
    <location>
        <begin position="99"/>
        <end position="122"/>
    </location>
</feature>
<dbReference type="OrthoDB" id="6437359at2759"/>
<keyword evidence="1" id="KW-1133">Transmembrane helix</keyword>
<comment type="caution">
    <text evidence="2">The sequence shown here is derived from an EMBL/GenBank/DDBJ whole genome shotgun (WGS) entry which is preliminary data.</text>
</comment>
<evidence type="ECO:0000313" key="3">
    <source>
        <dbReference type="Proteomes" id="UP000499080"/>
    </source>
</evidence>
<sequence>MTVAIVFPASCFVRVRATLLNRSRHHPDSRRFTRIDAPQDSPRIFKERGRNKVSRSPVCDGMYCDDGRCVPDYWMCSDGNVDRDSESKKLLWKEGFATVHYAFAGCGIVVIVALLLSCLWNFGSLKIKFGVNVNGLPKTRHTPSAHHRLHPSFIAEDDPHGQLGTSMERGIRFKAPQLHLRRSLL</sequence>
<organism evidence="2 3">
    <name type="scientific">Araneus ventricosus</name>
    <name type="common">Orbweaver spider</name>
    <name type="synonym">Epeira ventricosa</name>
    <dbReference type="NCBI Taxonomy" id="182803"/>
    <lineage>
        <taxon>Eukaryota</taxon>
        <taxon>Metazoa</taxon>
        <taxon>Ecdysozoa</taxon>
        <taxon>Arthropoda</taxon>
        <taxon>Chelicerata</taxon>
        <taxon>Arachnida</taxon>
        <taxon>Araneae</taxon>
        <taxon>Araneomorphae</taxon>
        <taxon>Entelegynae</taxon>
        <taxon>Araneoidea</taxon>
        <taxon>Araneidae</taxon>
        <taxon>Araneus</taxon>
    </lineage>
</organism>
<accession>A0A4Y2J7L3</accession>
<dbReference type="AlphaFoldDB" id="A0A4Y2J7L3"/>
<name>A0A4Y2J7L3_ARAVE</name>
<evidence type="ECO:0000256" key="1">
    <source>
        <dbReference type="SAM" id="Phobius"/>
    </source>
</evidence>
<keyword evidence="1" id="KW-0472">Membrane</keyword>
<reference evidence="2 3" key="1">
    <citation type="journal article" date="2019" name="Sci. Rep.">
        <title>Orb-weaving spider Araneus ventricosus genome elucidates the spidroin gene catalogue.</title>
        <authorList>
            <person name="Kono N."/>
            <person name="Nakamura H."/>
            <person name="Ohtoshi R."/>
            <person name="Moran D.A.P."/>
            <person name="Shinohara A."/>
            <person name="Yoshida Y."/>
            <person name="Fujiwara M."/>
            <person name="Mori M."/>
            <person name="Tomita M."/>
            <person name="Arakawa K."/>
        </authorList>
    </citation>
    <scope>NUCLEOTIDE SEQUENCE [LARGE SCALE GENOMIC DNA]</scope>
</reference>
<keyword evidence="3" id="KW-1185">Reference proteome</keyword>
<proteinExistence type="predicted"/>
<dbReference type="Proteomes" id="UP000499080">
    <property type="component" value="Unassembled WGS sequence"/>
</dbReference>
<protein>
    <submittedName>
        <fullName evidence="2">Uncharacterized protein</fullName>
    </submittedName>
</protein>
<dbReference type="EMBL" id="BGPR01003297">
    <property type="protein sequence ID" value="GBM86261.1"/>
    <property type="molecule type" value="Genomic_DNA"/>
</dbReference>
<keyword evidence="1" id="KW-0812">Transmembrane</keyword>